<dbReference type="EMBL" id="DS566027">
    <property type="status" value="NOT_ANNOTATED_CDS"/>
    <property type="molecule type" value="Genomic_DNA"/>
</dbReference>
<protein>
    <recommendedName>
        <fullName evidence="3">DDE-1 domain-containing protein</fullName>
    </recommendedName>
</protein>
<proteinExistence type="predicted"/>
<dbReference type="AlphaFoldDB" id="H3GNL0"/>
<dbReference type="VEuPathDB" id="FungiDB:KRP22_5042"/>
<name>H3GNL0_PHYRM</name>
<dbReference type="InParanoid" id="H3GNL0"/>
<evidence type="ECO:0000313" key="1">
    <source>
        <dbReference type="EnsemblProtists" id="Phyra78200"/>
    </source>
</evidence>
<dbReference type="eggNOG" id="ENOG502SPS7">
    <property type="taxonomic scope" value="Eukaryota"/>
</dbReference>
<evidence type="ECO:0008006" key="3">
    <source>
        <dbReference type="Google" id="ProtNLM"/>
    </source>
</evidence>
<reference evidence="2" key="1">
    <citation type="journal article" date="2006" name="Science">
        <title>Phytophthora genome sequences uncover evolutionary origins and mechanisms of pathogenesis.</title>
        <authorList>
            <person name="Tyler B.M."/>
            <person name="Tripathy S."/>
            <person name="Zhang X."/>
            <person name="Dehal P."/>
            <person name="Jiang R.H."/>
            <person name="Aerts A."/>
            <person name="Arredondo F.D."/>
            <person name="Baxter L."/>
            <person name="Bensasson D."/>
            <person name="Beynon J.L."/>
            <person name="Chapman J."/>
            <person name="Damasceno C.M."/>
            <person name="Dorrance A.E."/>
            <person name="Dou D."/>
            <person name="Dickerman A.W."/>
            <person name="Dubchak I.L."/>
            <person name="Garbelotto M."/>
            <person name="Gijzen M."/>
            <person name="Gordon S.G."/>
            <person name="Govers F."/>
            <person name="Grunwald N.J."/>
            <person name="Huang W."/>
            <person name="Ivors K.L."/>
            <person name="Jones R.W."/>
            <person name="Kamoun S."/>
            <person name="Krampis K."/>
            <person name="Lamour K.H."/>
            <person name="Lee M.K."/>
            <person name="McDonald W.H."/>
            <person name="Medina M."/>
            <person name="Meijer H.J."/>
            <person name="Nordberg E.K."/>
            <person name="Maclean D.J."/>
            <person name="Ospina-Giraldo M.D."/>
            <person name="Morris P.F."/>
            <person name="Phuntumart V."/>
            <person name="Putnam N.H."/>
            <person name="Rash S."/>
            <person name="Rose J.K."/>
            <person name="Sakihama Y."/>
            <person name="Salamov A.A."/>
            <person name="Savidor A."/>
            <person name="Scheuring C.F."/>
            <person name="Smith B.M."/>
            <person name="Sobral B.W."/>
            <person name="Terry A."/>
            <person name="Torto-Alalibo T.A."/>
            <person name="Win J."/>
            <person name="Xu Z."/>
            <person name="Zhang H."/>
            <person name="Grigoriev I.V."/>
            <person name="Rokhsar D.S."/>
            <person name="Boore J.L."/>
        </authorList>
    </citation>
    <scope>NUCLEOTIDE SEQUENCE [LARGE SCALE GENOMIC DNA]</scope>
    <source>
        <strain evidence="2">Pr102</strain>
    </source>
</reference>
<keyword evidence="2" id="KW-1185">Reference proteome</keyword>
<dbReference type="HOGENOM" id="CLU_065472_0_0_1"/>
<dbReference type="VEuPathDB" id="FungiDB:KRP23_5186"/>
<organism evidence="1 2">
    <name type="scientific">Phytophthora ramorum</name>
    <name type="common">Sudden oak death agent</name>
    <dbReference type="NCBI Taxonomy" id="164328"/>
    <lineage>
        <taxon>Eukaryota</taxon>
        <taxon>Sar</taxon>
        <taxon>Stramenopiles</taxon>
        <taxon>Oomycota</taxon>
        <taxon>Peronosporomycetes</taxon>
        <taxon>Peronosporales</taxon>
        <taxon>Peronosporaceae</taxon>
        <taxon>Phytophthora</taxon>
    </lineage>
</organism>
<dbReference type="Proteomes" id="UP000005238">
    <property type="component" value="Unassembled WGS sequence"/>
</dbReference>
<accession>H3GNL0</accession>
<sequence>MLDDINAGLSVTDAATLNGIKSGTAVHAWVKKEASISVGGQGRLNSFPHCDEVVQWIKQMRRNDFPLKTSHVLVFLKEGYADFTTDYLAKNKEESLDRMIRRIIHQRGVSSRRPTKSILSTQDLEKQRKFTSGVDAKTAIYYDDTPTRIITTGRKLCPVIIFKGQPAGCVEEEVKGISNKVVTAVQKGAWMDARVLLDTFAEEAWGDFISDTSPEPLALYIDNLKCHPLDVGVMGPFKQKLRAVTLSYELEAIRTSGHVPLRQRLLKLQRLSAPEKRKHLVERVVTAWDLRARIG</sequence>
<reference evidence="1" key="2">
    <citation type="submission" date="2015-06" db="UniProtKB">
        <authorList>
            <consortium name="EnsemblProtists"/>
        </authorList>
    </citation>
    <scope>IDENTIFICATION</scope>
    <source>
        <strain evidence="1">Pr102</strain>
    </source>
</reference>
<dbReference type="EnsemblProtists" id="Phyra78200">
    <property type="protein sequence ID" value="Phyra78200"/>
    <property type="gene ID" value="Phyra78200"/>
</dbReference>
<evidence type="ECO:0000313" key="2">
    <source>
        <dbReference type="Proteomes" id="UP000005238"/>
    </source>
</evidence>